<dbReference type="InterPro" id="IPR037923">
    <property type="entry name" value="HTH-like"/>
</dbReference>
<evidence type="ECO:0000256" key="2">
    <source>
        <dbReference type="ARBA" id="ARBA00023125"/>
    </source>
</evidence>
<protein>
    <submittedName>
        <fullName evidence="5">AraC family transcriptional regulator</fullName>
    </submittedName>
</protein>
<dbReference type="InterPro" id="IPR009057">
    <property type="entry name" value="Homeodomain-like_sf"/>
</dbReference>
<dbReference type="CDD" id="cd02208">
    <property type="entry name" value="cupin_RmlC-like"/>
    <property type="match status" value="1"/>
</dbReference>
<proteinExistence type="predicted"/>
<dbReference type="InterPro" id="IPR018060">
    <property type="entry name" value="HTH_AraC"/>
</dbReference>
<dbReference type="PANTHER" id="PTHR43280">
    <property type="entry name" value="ARAC-FAMILY TRANSCRIPTIONAL REGULATOR"/>
    <property type="match status" value="1"/>
</dbReference>
<keyword evidence="1" id="KW-0805">Transcription regulation</keyword>
<evidence type="ECO:0000313" key="5">
    <source>
        <dbReference type="EMBL" id="UVI29055.1"/>
    </source>
</evidence>
<dbReference type="PRINTS" id="PR00032">
    <property type="entry name" value="HTHARAC"/>
</dbReference>
<dbReference type="InterPro" id="IPR003313">
    <property type="entry name" value="AraC-bd"/>
</dbReference>
<gene>
    <name evidence="5" type="ORF">L1F29_27020</name>
</gene>
<dbReference type="SMART" id="SM00342">
    <property type="entry name" value="HTH_ARAC"/>
    <property type="match status" value="1"/>
</dbReference>
<dbReference type="EMBL" id="CP091430">
    <property type="protein sequence ID" value="UVI29055.1"/>
    <property type="molecule type" value="Genomic_DNA"/>
</dbReference>
<dbReference type="SUPFAM" id="SSF51215">
    <property type="entry name" value="Regulatory protein AraC"/>
    <property type="match status" value="1"/>
</dbReference>
<dbReference type="PANTHER" id="PTHR43280:SF2">
    <property type="entry name" value="HTH-TYPE TRANSCRIPTIONAL REGULATOR EXSA"/>
    <property type="match status" value="1"/>
</dbReference>
<keyword evidence="2" id="KW-0238">DNA-binding</keyword>
<organism evidence="5 6">
    <name type="scientific">Paenibacillus spongiae</name>
    <dbReference type="NCBI Taxonomy" id="2909671"/>
    <lineage>
        <taxon>Bacteria</taxon>
        <taxon>Bacillati</taxon>
        <taxon>Bacillota</taxon>
        <taxon>Bacilli</taxon>
        <taxon>Bacillales</taxon>
        <taxon>Paenibacillaceae</taxon>
        <taxon>Paenibacillus</taxon>
    </lineage>
</organism>
<keyword evidence="3" id="KW-0804">Transcription</keyword>
<accession>A0ABY5S952</accession>
<dbReference type="Proteomes" id="UP001057877">
    <property type="component" value="Chromosome"/>
</dbReference>
<evidence type="ECO:0000313" key="6">
    <source>
        <dbReference type="Proteomes" id="UP001057877"/>
    </source>
</evidence>
<evidence type="ECO:0000259" key="4">
    <source>
        <dbReference type="PROSITE" id="PS01124"/>
    </source>
</evidence>
<dbReference type="PROSITE" id="PS01124">
    <property type="entry name" value="HTH_ARAC_FAMILY_2"/>
    <property type="match status" value="1"/>
</dbReference>
<dbReference type="SUPFAM" id="SSF46689">
    <property type="entry name" value="Homeodomain-like"/>
    <property type="match status" value="2"/>
</dbReference>
<reference evidence="5" key="1">
    <citation type="submission" date="2022-01" db="EMBL/GenBank/DDBJ databases">
        <title>Paenibacillus spongiae sp. nov., isolated from marine sponge.</title>
        <authorList>
            <person name="Li Z."/>
            <person name="Zhang M."/>
        </authorList>
    </citation>
    <scope>NUCLEOTIDE SEQUENCE</scope>
    <source>
        <strain evidence="5">PHS-Z3</strain>
    </source>
</reference>
<dbReference type="InterPro" id="IPR018062">
    <property type="entry name" value="HTH_AraC-typ_CS"/>
</dbReference>
<evidence type="ECO:0000256" key="3">
    <source>
        <dbReference type="ARBA" id="ARBA00023163"/>
    </source>
</evidence>
<evidence type="ECO:0000256" key="1">
    <source>
        <dbReference type="ARBA" id="ARBA00023015"/>
    </source>
</evidence>
<dbReference type="PROSITE" id="PS00041">
    <property type="entry name" value="HTH_ARAC_FAMILY_1"/>
    <property type="match status" value="1"/>
</dbReference>
<dbReference type="Pfam" id="PF02311">
    <property type="entry name" value="AraC_binding"/>
    <property type="match status" value="1"/>
</dbReference>
<keyword evidence="6" id="KW-1185">Reference proteome</keyword>
<name>A0ABY5S952_9BACL</name>
<dbReference type="InterPro" id="IPR020449">
    <property type="entry name" value="Tscrpt_reg_AraC-type_HTH"/>
</dbReference>
<dbReference type="Pfam" id="PF12833">
    <property type="entry name" value="HTH_18"/>
    <property type="match status" value="1"/>
</dbReference>
<sequence>MSKLIEILDTHRDDFIPNWHNRLQQVSYNILVLVTEGQLLYRLNDRAFIASKGDLLFIPSGTMREAMNDKMTLHQKYAVIFTSSPLIELPLFAQPGHVLIRPRSFEYFKEKMMLIYRHSIEKKPFYDAIRAGIMLELLGMACRELDSAPLPLRKANDIRKIEQHILDRFRERISLQELAGLIERSPNYTLSLFKEATGQTPLAYMHRLRITAAKELLRSTSLTVKDISEHLGYYDTSYFYRMFKKSTGLSPSEYAEQPEY</sequence>
<dbReference type="Gene3D" id="1.10.10.60">
    <property type="entry name" value="Homeodomain-like"/>
    <property type="match status" value="2"/>
</dbReference>
<dbReference type="RefSeq" id="WP_258385144.1">
    <property type="nucleotide sequence ID" value="NZ_CP091430.1"/>
</dbReference>
<feature type="domain" description="HTH araC/xylS-type" evidence="4">
    <location>
        <begin position="159"/>
        <end position="257"/>
    </location>
</feature>